<dbReference type="HOGENOM" id="CLU_1824112_0_0_12"/>
<dbReference type="Proteomes" id="UP000002318">
    <property type="component" value="Chromosome"/>
</dbReference>
<name>E1R918_SEDSS</name>
<evidence type="ECO:0000313" key="2">
    <source>
        <dbReference type="EMBL" id="ADK82987.1"/>
    </source>
</evidence>
<keyword evidence="1" id="KW-0175">Coiled coil</keyword>
<accession>E1R918</accession>
<reference evidence="2 3" key="1">
    <citation type="journal article" date="2010" name="Stand. Genomic Sci.">
        <title>Complete genome sequence of Spirochaeta smaragdinae type strain (SEBR 4228).</title>
        <authorList>
            <person name="Mavromatis K."/>
            <person name="Yasawong M."/>
            <person name="Chertkov O."/>
            <person name="Lapidus A."/>
            <person name="Lucas S."/>
            <person name="Nolan M."/>
            <person name="Del Rio T.G."/>
            <person name="Tice H."/>
            <person name="Cheng J.F."/>
            <person name="Pitluck S."/>
            <person name="Liolios K."/>
            <person name="Ivanova N."/>
            <person name="Tapia R."/>
            <person name="Han C."/>
            <person name="Bruce D."/>
            <person name="Goodwin L."/>
            <person name="Pati A."/>
            <person name="Chen A."/>
            <person name="Palaniappan K."/>
            <person name="Land M."/>
            <person name="Hauser L."/>
            <person name="Chang Y.J."/>
            <person name="Jeffries C.D."/>
            <person name="Detter J.C."/>
            <person name="Rohde M."/>
            <person name="Brambilla E."/>
            <person name="Spring S."/>
            <person name="Goker M."/>
            <person name="Sikorski J."/>
            <person name="Woyke T."/>
            <person name="Bristow J."/>
            <person name="Eisen J.A."/>
            <person name="Markowitz V."/>
            <person name="Hugenholtz P."/>
            <person name="Klenk H.P."/>
            <person name="Kyrpides N.C."/>
        </authorList>
    </citation>
    <scope>NUCLEOTIDE SEQUENCE [LARGE SCALE GENOMIC DNA]</scope>
    <source>
        <strain evidence="3">DSM 11293 / JCM 15392 / SEBR 4228</strain>
    </source>
</reference>
<gene>
    <name evidence="2" type="ordered locus">Spirs_3902</name>
</gene>
<proteinExistence type="predicted"/>
<dbReference type="AlphaFoldDB" id="E1R918"/>
<organism evidence="2 3">
    <name type="scientific">Sediminispirochaeta smaragdinae (strain DSM 11293 / JCM 15392 / SEBR 4228)</name>
    <name type="common">Spirochaeta smaragdinae</name>
    <dbReference type="NCBI Taxonomy" id="573413"/>
    <lineage>
        <taxon>Bacteria</taxon>
        <taxon>Pseudomonadati</taxon>
        <taxon>Spirochaetota</taxon>
        <taxon>Spirochaetia</taxon>
        <taxon>Spirochaetales</taxon>
        <taxon>Spirochaetaceae</taxon>
        <taxon>Sediminispirochaeta</taxon>
    </lineage>
</organism>
<evidence type="ECO:0000256" key="1">
    <source>
        <dbReference type="SAM" id="Coils"/>
    </source>
</evidence>
<keyword evidence="3" id="KW-1185">Reference proteome</keyword>
<dbReference type="STRING" id="573413.Spirs_3902"/>
<dbReference type="EMBL" id="CP002116">
    <property type="protein sequence ID" value="ADK82987.1"/>
    <property type="molecule type" value="Genomic_DNA"/>
</dbReference>
<protein>
    <submittedName>
        <fullName evidence="2">Tb-291 membrane-associated protein</fullName>
    </submittedName>
</protein>
<sequence>MNADREYALRIATEAKRLEKSISGKKSELKTWLSRVDLAENSEKEELAEAAKKRVSELEAEIQKLEVEARLLSRDVEEAKTLWKNNAPERLLSTDAEALVRRLDALAGNIGSESEAFAELQRNADAEAALEELKRSMEENK</sequence>
<evidence type="ECO:0000313" key="3">
    <source>
        <dbReference type="Proteomes" id="UP000002318"/>
    </source>
</evidence>
<feature type="coiled-coil region" evidence="1">
    <location>
        <begin position="41"/>
        <end position="82"/>
    </location>
</feature>
<dbReference type="OrthoDB" id="9831518at2"/>
<dbReference type="KEGG" id="ssm:Spirs_3902"/>